<feature type="domain" description="SCD" evidence="2">
    <location>
        <begin position="331"/>
        <end position="432"/>
    </location>
</feature>
<protein>
    <recommendedName>
        <fullName evidence="2">SCD domain-containing protein</fullName>
    </recommendedName>
</protein>
<sequence length="1275" mass="139756">MVLARRARTNVVSYADKAIADVDDDEAFSDADSEDYDDENVNVSTNTIPSSHTKAKRANKSSASSRSSKGSKRSRKQNLNTTIVASSKTSTATLVQKNEKNTLLTSLLKRTKSIDTVAADFIERHNADPNSAQCELINILFRSVGGSSSCEIDATKYKLEEIDDDEWASMITNVVADMQKATTSQVLVTAKRATTKVAAKFLDSFKNFWFSVADAALSEGAGASKKSASGAPTSARLDVELVKDLILRVTELVGVGQPDIRFASSLAAFEMSRAVLTKIVSLSNNLAIAERQFAAATGARQGSLKTQVESLKRVIAEMEELVTGPVYSVVFMHRYRDSNEFIRTLCMENLSTSIVLRPSLFLQDKYLKYFGWMLSDSSAEVRRAALVALNLPFDTLKQRIENGSDDGSIDLADMSNVCMKFLDRISGCSVDVNVDVQPHAMTLLLSLLREGFLDEVENEKFWDQANFCAVNPIATEEMRATSLQFVIEQIEAFDDDEEELAAQGISSGDEERAIVAKVDALASWIASSITGPDTVVEKARVRLTDLVVESLRIIPEQAAIATNWSAILRAINEDAVATTKDNATADTKVDEVKQLVLMRFLLAAVKCEVGDIGDAEFLTGTISKKGKITKKGSGVAHENLSVEILKALPDLFVKFSGDSRMLTQLASLPRYLIHSVFSLPQRKKEFLSLLKQTGELYLKSTDEAVLMQCAMSLTHMTEGGHTRVTDAQNQVQKIIDSLNKKISDLVVLKLSTTKKKKKGEVDQDSEFALGLALTQLRILAKRGDVASMIGDDEIEDFIATLTECAESRIKGAKGSNQTLKESSVVVKEIMNINTVFLGWKVASLHDGEDEKMKEEEKEDTLALDGDDSDGEETDAGNVVVNIRDRLVDLCYEAFDLKPEGADWEQDKDSEFMQFLAIIQKAACGTVSDIRSICAKGLKNAANKTLRAVALVDDSRLLNCLAKYVKSLDKSERNFAQDGLLAISRILIANWDVVNRREAGIVLSNISGSSVEATKMISAFIKVAKAKDGVKLLEAHMASLRQSFEEWQAAQPDELGEKFTDDEMDEFTEKEEQHEVMYNGLRTQASKLSGSLGVSKLSNPKMMPAMVGFVKEGIRYAFSCPKKAGGEDDEEQFGDRLSFLGPLKTYLNWIKQNQMQKNEIIADYEVKEMVFKNHIFYNEDVHADVLKAFGDDFIGVLVNRKRAASQMTGEAASSVMPPPAPASSKGSSALDSVVEEGAEYEKGMFDDLGGGKDKEQGEVGGSAGKRRRTTRGSGAQ</sequence>
<evidence type="ECO:0000259" key="2">
    <source>
        <dbReference type="PROSITE" id="PS51425"/>
    </source>
</evidence>
<dbReference type="Pfam" id="PF21581">
    <property type="entry name" value="SCD"/>
    <property type="match status" value="1"/>
</dbReference>
<feature type="region of interest" description="Disordered" evidence="1">
    <location>
        <begin position="848"/>
        <end position="874"/>
    </location>
</feature>
<evidence type="ECO:0000313" key="4">
    <source>
        <dbReference type="Proteomes" id="UP001165065"/>
    </source>
</evidence>
<dbReference type="AlphaFoldDB" id="A0A9W7G645"/>
<evidence type="ECO:0000313" key="3">
    <source>
        <dbReference type="EMBL" id="GMI33478.1"/>
    </source>
</evidence>
<feature type="compositionally biased region" description="Basic and acidic residues" evidence="1">
    <location>
        <begin position="1238"/>
        <end position="1256"/>
    </location>
</feature>
<organism evidence="3 4">
    <name type="scientific">Triparma columacea</name>
    <dbReference type="NCBI Taxonomy" id="722753"/>
    <lineage>
        <taxon>Eukaryota</taxon>
        <taxon>Sar</taxon>
        <taxon>Stramenopiles</taxon>
        <taxon>Ochrophyta</taxon>
        <taxon>Bolidophyceae</taxon>
        <taxon>Parmales</taxon>
        <taxon>Triparmaceae</taxon>
        <taxon>Triparma</taxon>
    </lineage>
</organism>
<dbReference type="PROSITE" id="PS51425">
    <property type="entry name" value="SCD"/>
    <property type="match status" value="1"/>
</dbReference>
<dbReference type="InterPro" id="IPR016024">
    <property type="entry name" value="ARM-type_fold"/>
</dbReference>
<gene>
    <name evidence="3" type="ORF">TrCOL_g11564</name>
</gene>
<feature type="region of interest" description="Disordered" evidence="1">
    <location>
        <begin position="26"/>
        <end position="83"/>
    </location>
</feature>
<dbReference type="Pfam" id="PF24571">
    <property type="entry name" value="HEAT_SCC3-SA"/>
    <property type="match status" value="1"/>
</dbReference>
<name>A0A9W7G645_9STRA</name>
<keyword evidence="4" id="KW-1185">Reference proteome</keyword>
<feature type="region of interest" description="Disordered" evidence="1">
    <location>
        <begin position="1208"/>
        <end position="1275"/>
    </location>
</feature>
<dbReference type="GO" id="GO:0003682">
    <property type="term" value="F:chromatin binding"/>
    <property type="evidence" value="ECO:0007669"/>
    <property type="project" value="TreeGrafter"/>
</dbReference>
<reference evidence="4" key="1">
    <citation type="journal article" date="2023" name="Commun. Biol.">
        <title>Genome analysis of Parmales, the sister group of diatoms, reveals the evolutionary specialization of diatoms from phago-mixotrophs to photoautotrophs.</title>
        <authorList>
            <person name="Ban H."/>
            <person name="Sato S."/>
            <person name="Yoshikawa S."/>
            <person name="Yamada K."/>
            <person name="Nakamura Y."/>
            <person name="Ichinomiya M."/>
            <person name="Sato N."/>
            <person name="Blanc-Mathieu R."/>
            <person name="Endo H."/>
            <person name="Kuwata A."/>
            <person name="Ogata H."/>
        </authorList>
    </citation>
    <scope>NUCLEOTIDE SEQUENCE [LARGE SCALE GENOMIC DNA]</scope>
</reference>
<dbReference type="GO" id="GO:0000785">
    <property type="term" value="C:chromatin"/>
    <property type="evidence" value="ECO:0007669"/>
    <property type="project" value="TreeGrafter"/>
</dbReference>
<dbReference type="PANTHER" id="PTHR11199:SF0">
    <property type="entry name" value="LD34181P-RELATED"/>
    <property type="match status" value="1"/>
</dbReference>
<comment type="caution">
    <text evidence="3">The sequence shown here is derived from an EMBL/GenBank/DDBJ whole genome shotgun (WGS) entry which is preliminary data.</text>
</comment>
<dbReference type="PANTHER" id="PTHR11199">
    <property type="entry name" value="STROMAL ANTIGEN"/>
    <property type="match status" value="1"/>
</dbReference>
<dbReference type="OrthoDB" id="498590at2759"/>
<dbReference type="GO" id="GO:0005634">
    <property type="term" value="C:nucleus"/>
    <property type="evidence" value="ECO:0007669"/>
    <property type="project" value="TreeGrafter"/>
</dbReference>
<dbReference type="EMBL" id="BRYA01000033">
    <property type="protein sequence ID" value="GMI33478.1"/>
    <property type="molecule type" value="Genomic_DNA"/>
</dbReference>
<feature type="compositionally biased region" description="Acidic residues" evidence="1">
    <location>
        <begin position="26"/>
        <end position="40"/>
    </location>
</feature>
<evidence type="ECO:0000256" key="1">
    <source>
        <dbReference type="SAM" id="MobiDB-lite"/>
    </source>
</evidence>
<dbReference type="InterPro" id="IPR056396">
    <property type="entry name" value="HEAT_SCC3-SA"/>
</dbReference>
<dbReference type="Proteomes" id="UP001165065">
    <property type="component" value="Unassembled WGS sequence"/>
</dbReference>
<dbReference type="InterPro" id="IPR020839">
    <property type="entry name" value="SCD"/>
</dbReference>
<feature type="compositionally biased region" description="Polar residues" evidence="1">
    <location>
        <begin position="41"/>
        <end position="52"/>
    </location>
</feature>
<dbReference type="InterPro" id="IPR039662">
    <property type="entry name" value="Cohesin_Scc3/SA"/>
</dbReference>
<feature type="compositionally biased region" description="Acidic residues" evidence="1">
    <location>
        <begin position="864"/>
        <end position="874"/>
    </location>
</feature>
<dbReference type="GO" id="GO:0008278">
    <property type="term" value="C:cohesin complex"/>
    <property type="evidence" value="ECO:0007669"/>
    <property type="project" value="TreeGrafter"/>
</dbReference>
<dbReference type="SUPFAM" id="SSF48371">
    <property type="entry name" value="ARM repeat"/>
    <property type="match status" value="1"/>
</dbReference>
<proteinExistence type="predicted"/>
<dbReference type="GO" id="GO:0007062">
    <property type="term" value="P:sister chromatid cohesion"/>
    <property type="evidence" value="ECO:0007669"/>
    <property type="project" value="TreeGrafter"/>
</dbReference>
<accession>A0A9W7G645</accession>